<dbReference type="SUPFAM" id="SSF51905">
    <property type="entry name" value="FAD/NAD(P)-binding domain"/>
    <property type="match status" value="1"/>
</dbReference>
<evidence type="ECO:0000256" key="1">
    <source>
        <dbReference type="ARBA" id="ARBA00001974"/>
    </source>
</evidence>
<dbReference type="STRING" id="1450535.A0A317W314"/>
<keyword evidence="6" id="KW-1133">Transmembrane helix</keyword>
<dbReference type="RefSeq" id="XP_025465495.1">
    <property type="nucleotide sequence ID" value="XM_025613383.1"/>
</dbReference>
<keyword evidence="4" id="KW-0274">FAD</keyword>
<dbReference type="InterPro" id="IPR006076">
    <property type="entry name" value="FAD-dep_OxRdtase"/>
</dbReference>
<comment type="similarity">
    <text evidence="2">Belongs to the MSOX/MTOX family.</text>
</comment>
<protein>
    <submittedName>
        <fullName evidence="8">FAD-dependent oxidoreductase</fullName>
    </submittedName>
</protein>
<sequence length="431" mass="48103">MDDLPDFLIVGAGIFGVSTAYHLAQRLDRPPLHIVLLDRAPPPSTPAASTDINKIIRADYTNPLYVALGFEAIDAWKSLPFFRDSGVYHPSGWISMDEKDSDVPALIRKNFRDCGRGDVLIDMTEDEVRRAWGGLLERTDCSPFGSYYYNSSAGWADAGKALQLMAKEAIRLGVRYEVGEARRIVCDEQGAQGVKTADGTIYRARKIILATGAWTSQLMSSVEDEWDLPEADRVERQMSAAGVTVSHFQLSPEEKTRYSQLPVLVYGGQGEVIPPTAEGILKFTNATSFTNTIRTVSGHEISVPLPDQAHVPQEVQDDHLRAIRPRLPEILDNHHQPDYWRLCWDAISPSQHPLITRHPDSRLSHLYFAVGGSFHCYKFLPTIGKYVVNVLHGVSNGPEKDEAWAWKTDRTGEPGVHERLVPGREFRDFAG</sequence>
<evidence type="ECO:0000256" key="3">
    <source>
        <dbReference type="ARBA" id="ARBA00022630"/>
    </source>
</evidence>
<dbReference type="Gene3D" id="3.50.50.60">
    <property type="entry name" value="FAD/NAD(P)-binding domain"/>
    <property type="match status" value="1"/>
</dbReference>
<feature type="domain" description="FAD dependent oxidoreductase" evidence="7">
    <location>
        <begin position="6"/>
        <end position="388"/>
    </location>
</feature>
<organism evidence="8 9">
    <name type="scientific">Aspergillus sclerotioniger CBS 115572</name>
    <dbReference type="NCBI Taxonomy" id="1450535"/>
    <lineage>
        <taxon>Eukaryota</taxon>
        <taxon>Fungi</taxon>
        <taxon>Dikarya</taxon>
        <taxon>Ascomycota</taxon>
        <taxon>Pezizomycotina</taxon>
        <taxon>Eurotiomycetes</taxon>
        <taxon>Eurotiomycetidae</taxon>
        <taxon>Eurotiales</taxon>
        <taxon>Aspergillaceae</taxon>
        <taxon>Aspergillus</taxon>
        <taxon>Aspergillus subgen. Circumdati</taxon>
    </lineage>
</organism>
<dbReference type="OrthoDB" id="2219495at2759"/>
<dbReference type="GO" id="GO:0008115">
    <property type="term" value="F:sarcosine oxidase activity"/>
    <property type="evidence" value="ECO:0007669"/>
    <property type="project" value="TreeGrafter"/>
</dbReference>
<dbReference type="EMBL" id="MSFK01000021">
    <property type="protein sequence ID" value="PWY80893.1"/>
    <property type="molecule type" value="Genomic_DNA"/>
</dbReference>
<keyword evidence="3" id="KW-0285">Flavoprotein</keyword>
<dbReference type="PANTHER" id="PTHR10961:SF37">
    <property type="entry name" value="FAD DEPENDENT OXIDOREDUCTASE DOMAIN-CONTAINING PROTEIN"/>
    <property type="match status" value="1"/>
</dbReference>
<dbReference type="AlphaFoldDB" id="A0A317W314"/>
<evidence type="ECO:0000256" key="5">
    <source>
        <dbReference type="ARBA" id="ARBA00023002"/>
    </source>
</evidence>
<evidence type="ECO:0000256" key="4">
    <source>
        <dbReference type="ARBA" id="ARBA00022827"/>
    </source>
</evidence>
<evidence type="ECO:0000259" key="7">
    <source>
        <dbReference type="Pfam" id="PF01266"/>
    </source>
</evidence>
<accession>A0A317W314</accession>
<evidence type="ECO:0000256" key="2">
    <source>
        <dbReference type="ARBA" id="ARBA00010989"/>
    </source>
</evidence>
<dbReference type="Gene3D" id="3.30.9.10">
    <property type="entry name" value="D-Amino Acid Oxidase, subunit A, domain 2"/>
    <property type="match status" value="1"/>
</dbReference>
<dbReference type="PANTHER" id="PTHR10961">
    <property type="entry name" value="PEROXISOMAL SARCOSINE OXIDASE"/>
    <property type="match status" value="1"/>
</dbReference>
<keyword evidence="5" id="KW-0560">Oxidoreductase</keyword>
<feature type="transmembrane region" description="Helical" evidence="6">
    <location>
        <begin position="6"/>
        <end position="24"/>
    </location>
</feature>
<dbReference type="GO" id="GO:0050660">
    <property type="term" value="F:flavin adenine dinucleotide binding"/>
    <property type="evidence" value="ECO:0007669"/>
    <property type="project" value="InterPro"/>
</dbReference>
<evidence type="ECO:0000313" key="8">
    <source>
        <dbReference type="EMBL" id="PWY80893.1"/>
    </source>
</evidence>
<gene>
    <name evidence="8" type="ORF">BO94DRAFT_548186</name>
</gene>
<name>A0A317W314_9EURO</name>
<dbReference type="Proteomes" id="UP000246702">
    <property type="component" value="Unassembled WGS sequence"/>
</dbReference>
<dbReference type="Pfam" id="PF01266">
    <property type="entry name" value="DAO"/>
    <property type="match status" value="1"/>
</dbReference>
<reference evidence="8 9" key="1">
    <citation type="submission" date="2016-12" db="EMBL/GenBank/DDBJ databases">
        <title>The genomes of Aspergillus section Nigri reveals drivers in fungal speciation.</title>
        <authorList>
            <consortium name="DOE Joint Genome Institute"/>
            <person name="Vesth T.C."/>
            <person name="Nybo J."/>
            <person name="Theobald S."/>
            <person name="Brandl J."/>
            <person name="Frisvad J.C."/>
            <person name="Nielsen K.F."/>
            <person name="Lyhne E.K."/>
            <person name="Kogle M.E."/>
            <person name="Kuo A."/>
            <person name="Riley R."/>
            <person name="Clum A."/>
            <person name="Nolan M."/>
            <person name="Lipzen A."/>
            <person name="Salamov A."/>
            <person name="Henrissat B."/>
            <person name="Wiebenga A."/>
            <person name="De Vries R.P."/>
            <person name="Grigoriev I.V."/>
            <person name="Mortensen U.H."/>
            <person name="Andersen M.R."/>
            <person name="Baker S.E."/>
        </authorList>
    </citation>
    <scope>NUCLEOTIDE SEQUENCE [LARGE SCALE GENOMIC DNA]</scope>
    <source>
        <strain evidence="8 9">CBS 115572</strain>
    </source>
</reference>
<dbReference type="InterPro" id="IPR036188">
    <property type="entry name" value="FAD/NAD-bd_sf"/>
</dbReference>
<dbReference type="InterPro" id="IPR045170">
    <property type="entry name" value="MTOX"/>
</dbReference>
<proteinExistence type="inferred from homology"/>
<evidence type="ECO:0000256" key="6">
    <source>
        <dbReference type="SAM" id="Phobius"/>
    </source>
</evidence>
<evidence type="ECO:0000313" key="9">
    <source>
        <dbReference type="Proteomes" id="UP000246702"/>
    </source>
</evidence>
<comment type="caution">
    <text evidence="8">The sequence shown here is derived from an EMBL/GenBank/DDBJ whole genome shotgun (WGS) entry which is preliminary data.</text>
</comment>
<dbReference type="GeneID" id="37115526"/>
<comment type="cofactor">
    <cofactor evidence="1">
        <name>FAD</name>
        <dbReference type="ChEBI" id="CHEBI:57692"/>
    </cofactor>
</comment>
<keyword evidence="6" id="KW-0472">Membrane</keyword>
<dbReference type="GO" id="GO:0051698">
    <property type="term" value="F:saccharopine oxidase activity"/>
    <property type="evidence" value="ECO:0007669"/>
    <property type="project" value="TreeGrafter"/>
</dbReference>
<keyword evidence="6" id="KW-0812">Transmembrane</keyword>
<keyword evidence="9" id="KW-1185">Reference proteome</keyword>